<keyword evidence="1" id="KW-0175">Coiled coil</keyword>
<dbReference type="EMBL" id="BDEQ01000001">
    <property type="protein sequence ID" value="GAT92582.1"/>
    <property type="molecule type" value="Genomic_DNA"/>
</dbReference>
<dbReference type="VEuPathDB" id="AmoebaDB:KM1_226540"/>
<reference evidence="2 3" key="1">
    <citation type="submission" date="2016-05" db="EMBL/GenBank/DDBJ databases">
        <title>First whole genome sequencing of Entamoeba histolytica HM1:IMSS-clone-6.</title>
        <authorList>
            <person name="Mukherjee Avik.K."/>
            <person name="Izumyama S."/>
            <person name="Nakada-Tsukui K."/>
            <person name="Nozaki T."/>
        </authorList>
    </citation>
    <scope>NUCLEOTIDE SEQUENCE [LARGE SCALE GENOMIC DNA]</scope>
    <source>
        <strain evidence="2 3">HM1:IMSS clone 6</strain>
    </source>
</reference>
<protein>
    <submittedName>
        <fullName evidence="2">Uncharacterized protein</fullName>
    </submittedName>
</protein>
<name>A0A175JGQ2_ENTHI</name>
<comment type="caution">
    <text evidence="2">The sequence shown here is derived from an EMBL/GenBank/DDBJ whole genome shotgun (WGS) entry which is preliminary data.</text>
</comment>
<proteinExistence type="predicted"/>
<dbReference type="VEuPathDB" id="AmoebaDB:EHI8A_168590"/>
<dbReference type="VEuPathDB" id="AmoebaDB:EHI7A_164550"/>
<feature type="coiled-coil region" evidence="1">
    <location>
        <begin position="24"/>
        <end position="64"/>
    </location>
</feature>
<dbReference type="VEuPathDB" id="AmoebaDB:EHI5A_185700"/>
<dbReference type="Proteomes" id="UP000078387">
    <property type="component" value="Unassembled WGS sequence"/>
</dbReference>
<evidence type="ECO:0000313" key="3">
    <source>
        <dbReference type="Proteomes" id="UP000078387"/>
    </source>
</evidence>
<dbReference type="AlphaFoldDB" id="A0A175JGQ2"/>
<organism evidence="2 3">
    <name type="scientific">Entamoeba histolytica</name>
    <dbReference type="NCBI Taxonomy" id="5759"/>
    <lineage>
        <taxon>Eukaryota</taxon>
        <taxon>Amoebozoa</taxon>
        <taxon>Evosea</taxon>
        <taxon>Archamoebae</taxon>
        <taxon>Mastigamoebida</taxon>
        <taxon>Entamoebidae</taxon>
        <taxon>Entamoeba</taxon>
    </lineage>
</organism>
<accession>A0A175JGQ2</accession>
<sequence length="88" mass="10551">MEQFPNTESVSPKSMDYLDSKLRYKNLKNEVKTLHKKTKVAKKKDASQAEIEAITNLLDLKKRELDEARTFYKENRSNKWKEKFRRTN</sequence>
<dbReference type="VEuPathDB" id="AmoebaDB:EHI_183200"/>
<evidence type="ECO:0000313" key="2">
    <source>
        <dbReference type="EMBL" id="GAT92582.1"/>
    </source>
</evidence>
<gene>
    <name evidence="2" type="ORF">CL6EHI_183200</name>
</gene>
<evidence type="ECO:0000256" key="1">
    <source>
        <dbReference type="SAM" id="Coils"/>
    </source>
</evidence>